<dbReference type="SUPFAM" id="SSF57850">
    <property type="entry name" value="RING/U-box"/>
    <property type="match status" value="1"/>
</dbReference>
<dbReference type="PANTHER" id="PTHR46573">
    <property type="entry name" value="WD REPEAT, SAM AND U-BOX DOMAIN-CONTAINING PROTEIN 1"/>
    <property type="match status" value="1"/>
</dbReference>
<dbReference type="PANTHER" id="PTHR46573:SF1">
    <property type="entry name" value="WD REPEAT, SAM AND U-BOX DOMAIN-CONTAINING PROTEIN 1"/>
    <property type="match status" value="1"/>
</dbReference>
<evidence type="ECO:0000256" key="2">
    <source>
        <dbReference type="ARBA" id="ARBA00022679"/>
    </source>
</evidence>
<dbReference type="GO" id="GO:0004842">
    <property type="term" value="F:ubiquitin-protein transferase activity"/>
    <property type="evidence" value="ECO:0007669"/>
    <property type="project" value="InterPro"/>
</dbReference>
<keyword evidence="5" id="KW-1185">Reference proteome</keyword>
<evidence type="ECO:0000313" key="5">
    <source>
        <dbReference type="Proteomes" id="UP000224567"/>
    </source>
</evidence>
<dbReference type="OrthoDB" id="10064100at2759"/>
<dbReference type="AlphaFoldDB" id="A0A2G2WCC5"/>
<dbReference type="GO" id="GO:0016567">
    <property type="term" value="P:protein ubiquitination"/>
    <property type="evidence" value="ECO:0007669"/>
    <property type="project" value="UniProtKB-UniPathway"/>
</dbReference>
<accession>A0A2G2WCC5</accession>
<dbReference type="Gene3D" id="3.30.40.10">
    <property type="entry name" value="Zinc/RING finger domain, C3HC4 (zinc finger)"/>
    <property type="match status" value="1"/>
</dbReference>
<name>A0A2G2WCC5_CAPBA</name>
<reference evidence="4 5" key="1">
    <citation type="journal article" date="2017" name="Genome Biol.">
        <title>New reference genome sequences of hot pepper reveal the massive evolution of plant disease-resistance genes by retroduplication.</title>
        <authorList>
            <person name="Kim S."/>
            <person name="Park J."/>
            <person name="Yeom S.I."/>
            <person name="Kim Y.M."/>
            <person name="Seo E."/>
            <person name="Kim K.T."/>
            <person name="Kim M.S."/>
            <person name="Lee J.M."/>
            <person name="Cheong K."/>
            <person name="Shin H.S."/>
            <person name="Kim S.B."/>
            <person name="Han K."/>
            <person name="Lee J."/>
            <person name="Park M."/>
            <person name="Lee H.A."/>
            <person name="Lee H.Y."/>
            <person name="Lee Y."/>
            <person name="Oh S."/>
            <person name="Lee J.H."/>
            <person name="Choi E."/>
            <person name="Choi E."/>
            <person name="Lee S.E."/>
            <person name="Jeon J."/>
            <person name="Kim H."/>
            <person name="Choi G."/>
            <person name="Song H."/>
            <person name="Lee J."/>
            <person name="Lee S.C."/>
            <person name="Kwon J.K."/>
            <person name="Lee H.Y."/>
            <person name="Koo N."/>
            <person name="Hong Y."/>
            <person name="Kim R.W."/>
            <person name="Kang W.H."/>
            <person name="Huh J.H."/>
            <person name="Kang B.C."/>
            <person name="Yang T.J."/>
            <person name="Lee Y.H."/>
            <person name="Bennetzen J.L."/>
            <person name="Choi D."/>
        </authorList>
    </citation>
    <scope>NUCLEOTIDE SEQUENCE [LARGE SCALE GENOMIC DNA]</scope>
    <source>
        <strain evidence="5">cv. PBC81</strain>
    </source>
</reference>
<gene>
    <name evidence="4" type="ORF">CQW23_16902</name>
</gene>
<feature type="domain" description="U-box" evidence="3">
    <location>
        <begin position="63"/>
        <end position="127"/>
    </location>
</feature>
<organism evidence="4 5">
    <name type="scientific">Capsicum baccatum</name>
    <name type="common">Peruvian pepper</name>
    <dbReference type="NCBI Taxonomy" id="33114"/>
    <lineage>
        <taxon>Eukaryota</taxon>
        <taxon>Viridiplantae</taxon>
        <taxon>Streptophyta</taxon>
        <taxon>Embryophyta</taxon>
        <taxon>Tracheophyta</taxon>
        <taxon>Spermatophyta</taxon>
        <taxon>Magnoliopsida</taxon>
        <taxon>eudicotyledons</taxon>
        <taxon>Gunneridae</taxon>
        <taxon>Pentapetalae</taxon>
        <taxon>asterids</taxon>
        <taxon>lamiids</taxon>
        <taxon>Solanales</taxon>
        <taxon>Solanaceae</taxon>
        <taxon>Solanoideae</taxon>
        <taxon>Capsiceae</taxon>
        <taxon>Capsicum</taxon>
    </lineage>
</organism>
<dbReference type="Pfam" id="PF04564">
    <property type="entry name" value="U-box"/>
    <property type="match status" value="1"/>
</dbReference>
<evidence type="ECO:0000256" key="1">
    <source>
        <dbReference type="ARBA" id="ARBA00004906"/>
    </source>
</evidence>
<dbReference type="EMBL" id="MLFT02000007">
    <property type="protein sequence ID" value="PHT42877.1"/>
    <property type="molecule type" value="Genomic_DNA"/>
</dbReference>
<proteinExistence type="predicted"/>
<dbReference type="Proteomes" id="UP000224567">
    <property type="component" value="Unassembled WGS sequence"/>
</dbReference>
<comment type="pathway">
    <text evidence="1">Protein modification; protein ubiquitination.</text>
</comment>
<evidence type="ECO:0000313" key="4">
    <source>
        <dbReference type="EMBL" id="PHT42877.1"/>
    </source>
</evidence>
<dbReference type="InterPro" id="IPR052085">
    <property type="entry name" value="WD-SAM-U-box"/>
</dbReference>
<comment type="caution">
    <text evidence="4">The sequence shown here is derived from an EMBL/GenBank/DDBJ whole genome shotgun (WGS) entry which is preliminary data.</text>
</comment>
<dbReference type="InterPro" id="IPR013083">
    <property type="entry name" value="Znf_RING/FYVE/PHD"/>
</dbReference>
<protein>
    <submittedName>
        <fullName evidence="4">U-box domain-containing protein 57</fullName>
    </submittedName>
</protein>
<reference evidence="5" key="2">
    <citation type="journal article" date="2017" name="J. Anim. Genet.">
        <title>Multiple reference genome sequences of hot pepper reveal the massive evolution of plant disease resistance genes by retroduplication.</title>
        <authorList>
            <person name="Kim S."/>
            <person name="Park J."/>
            <person name="Yeom S.-I."/>
            <person name="Kim Y.-M."/>
            <person name="Seo E."/>
            <person name="Kim K.-T."/>
            <person name="Kim M.-S."/>
            <person name="Lee J.M."/>
            <person name="Cheong K."/>
            <person name="Shin H.-S."/>
            <person name="Kim S.-B."/>
            <person name="Han K."/>
            <person name="Lee J."/>
            <person name="Park M."/>
            <person name="Lee H.-A."/>
            <person name="Lee H.-Y."/>
            <person name="Lee Y."/>
            <person name="Oh S."/>
            <person name="Lee J.H."/>
            <person name="Choi E."/>
            <person name="Choi E."/>
            <person name="Lee S.E."/>
            <person name="Jeon J."/>
            <person name="Kim H."/>
            <person name="Choi G."/>
            <person name="Song H."/>
            <person name="Lee J."/>
            <person name="Lee S.-C."/>
            <person name="Kwon J.-K."/>
            <person name="Lee H.-Y."/>
            <person name="Koo N."/>
            <person name="Hong Y."/>
            <person name="Kim R.W."/>
            <person name="Kang W.-H."/>
            <person name="Huh J.H."/>
            <person name="Kang B.-C."/>
            <person name="Yang T.-J."/>
            <person name="Lee Y.-H."/>
            <person name="Bennetzen J.L."/>
            <person name="Choi D."/>
        </authorList>
    </citation>
    <scope>NUCLEOTIDE SEQUENCE [LARGE SCALE GENOMIC DNA]</scope>
    <source>
        <strain evidence="5">cv. PBC81</strain>
    </source>
</reference>
<dbReference type="STRING" id="33114.A0A2G2WCC5"/>
<dbReference type="SMART" id="SM00504">
    <property type="entry name" value="Ubox"/>
    <property type="match status" value="1"/>
</dbReference>
<evidence type="ECO:0000259" key="3">
    <source>
        <dbReference type="SMART" id="SM00504"/>
    </source>
</evidence>
<dbReference type="UniPathway" id="UPA00143"/>
<dbReference type="InterPro" id="IPR003613">
    <property type="entry name" value="Ubox_domain"/>
</dbReference>
<keyword evidence="2" id="KW-0808">Transferase</keyword>
<sequence length="127" mass="14503">MFVMDFTSSGRAWIEKIGEKLKSLCSEVDARSQSCPLERLDHSRGLYPWHSIDTLPVGVTGSEFHGSHISNKDVMEVPHIAADDYTYEGDAIKGWLYSRHDTSPMTNLKLDTYDLIPNYAFYRTIQE</sequence>